<sequence>MLLFPKRTSFGEPGASACGLAEDGRAACADDDALGVGEHCRDLVTARALDIHEVGVRVLDQALQLVLALLFQW</sequence>
<name>A0A6A4IH50_APOLU</name>
<keyword evidence="2" id="KW-1185">Reference proteome</keyword>
<protein>
    <submittedName>
        <fullName evidence="1">Uncharacterized protein</fullName>
    </submittedName>
</protein>
<dbReference type="Proteomes" id="UP000466442">
    <property type="component" value="Unassembled WGS sequence"/>
</dbReference>
<comment type="caution">
    <text evidence="1">The sequence shown here is derived from an EMBL/GenBank/DDBJ whole genome shotgun (WGS) entry which is preliminary data.</text>
</comment>
<gene>
    <name evidence="1" type="ORF">GE061_015427</name>
</gene>
<evidence type="ECO:0000313" key="2">
    <source>
        <dbReference type="Proteomes" id="UP000466442"/>
    </source>
</evidence>
<dbReference type="EMBL" id="WIXP02000006">
    <property type="protein sequence ID" value="KAF6209678.1"/>
    <property type="molecule type" value="Genomic_DNA"/>
</dbReference>
<evidence type="ECO:0000313" key="1">
    <source>
        <dbReference type="EMBL" id="KAF6209678.1"/>
    </source>
</evidence>
<proteinExistence type="predicted"/>
<organism evidence="1 2">
    <name type="scientific">Apolygus lucorum</name>
    <name type="common">Small green plant bug</name>
    <name type="synonym">Lygocoris lucorum</name>
    <dbReference type="NCBI Taxonomy" id="248454"/>
    <lineage>
        <taxon>Eukaryota</taxon>
        <taxon>Metazoa</taxon>
        <taxon>Ecdysozoa</taxon>
        <taxon>Arthropoda</taxon>
        <taxon>Hexapoda</taxon>
        <taxon>Insecta</taxon>
        <taxon>Pterygota</taxon>
        <taxon>Neoptera</taxon>
        <taxon>Paraneoptera</taxon>
        <taxon>Hemiptera</taxon>
        <taxon>Heteroptera</taxon>
        <taxon>Panheteroptera</taxon>
        <taxon>Cimicomorpha</taxon>
        <taxon>Miridae</taxon>
        <taxon>Mirini</taxon>
        <taxon>Apolygus</taxon>
    </lineage>
</organism>
<accession>A0A6A4IH50</accession>
<reference evidence="1" key="1">
    <citation type="journal article" date="2021" name="Mol. Ecol. Resour.">
        <title>Apolygus lucorum genome provides insights into omnivorousness and mesophyll feeding.</title>
        <authorList>
            <person name="Liu Y."/>
            <person name="Liu H."/>
            <person name="Wang H."/>
            <person name="Huang T."/>
            <person name="Liu B."/>
            <person name="Yang B."/>
            <person name="Yin L."/>
            <person name="Li B."/>
            <person name="Zhang Y."/>
            <person name="Zhang S."/>
            <person name="Jiang F."/>
            <person name="Zhang X."/>
            <person name="Ren Y."/>
            <person name="Wang B."/>
            <person name="Wang S."/>
            <person name="Lu Y."/>
            <person name="Wu K."/>
            <person name="Fan W."/>
            <person name="Wang G."/>
        </authorList>
    </citation>
    <scope>NUCLEOTIDE SEQUENCE</scope>
    <source>
        <strain evidence="1">12Hb</strain>
    </source>
</reference>
<dbReference type="AlphaFoldDB" id="A0A6A4IH50"/>